<gene>
    <name evidence="1" type="ORF">ACFFP0_16165</name>
</gene>
<comment type="caution">
    <text evidence="1">The sequence shown here is derived from an EMBL/GenBank/DDBJ whole genome shotgun (WGS) entry which is preliminary data.</text>
</comment>
<reference evidence="1 2" key="1">
    <citation type="submission" date="2024-09" db="EMBL/GenBank/DDBJ databases">
        <authorList>
            <person name="Sun Q."/>
            <person name="Mori K."/>
        </authorList>
    </citation>
    <scope>NUCLEOTIDE SEQUENCE [LARGE SCALE GENOMIC DNA]</scope>
    <source>
        <strain evidence="1 2">TBRC 4938</strain>
    </source>
</reference>
<keyword evidence="2" id="KW-1185">Reference proteome</keyword>
<dbReference type="PIRSF" id="PIRSF028744">
    <property type="entry name" value="Addict_mod_HI1419"/>
    <property type="match status" value="1"/>
</dbReference>
<proteinExistence type="predicted"/>
<dbReference type="RefSeq" id="WP_377262633.1">
    <property type="nucleotide sequence ID" value="NZ_JBHMAA010000017.1"/>
</dbReference>
<protein>
    <submittedName>
        <fullName evidence="1">Type II toxin-antitoxin system RelE/ParE family toxin</fullName>
    </submittedName>
</protein>
<dbReference type="EMBL" id="JBHMAA010000017">
    <property type="protein sequence ID" value="MFB9950394.1"/>
    <property type="molecule type" value="Genomic_DNA"/>
</dbReference>
<evidence type="ECO:0000313" key="1">
    <source>
        <dbReference type="EMBL" id="MFB9950394.1"/>
    </source>
</evidence>
<organism evidence="1 2">
    <name type="scientific">Rhizobium puerariae</name>
    <dbReference type="NCBI Taxonomy" id="1585791"/>
    <lineage>
        <taxon>Bacteria</taxon>
        <taxon>Pseudomonadati</taxon>
        <taxon>Pseudomonadota</taxon>
        <taxon>Alphaproteobacteria</taxon>
        <taxon>Hyphomicrobiales</taxon>
        <taxon>Rhizobiaceae</taxon>
        <taxon>Rhizobium/Agrobacterium group</taxon>
        <taxon>Rhizobium</taxon>
    </lineage>
</organism>
<name>A0ABV6AK10_9HYPH</name>
<evidence type="ECO:0000313" key="2">
    <source>
        <dbReference type="Proteomes" id="UP001589692"/>
    </source>
</evidence>
<dbReference type="Proteomes" id="UP001589692">
    <property type="component" value="Unassembled WGS sequence"/>
</dbReference>
<accession>A0ABV6AK10</accession>
<dbReference type="InterPro" id="IPR014056">
    <property type="entry name" value="TypeIITA-like_toxin_pred"/>
</dbReference>
<sequence length="55" mass="6386">MLEYRIDYGPGYRVYLGRDGDQLVILLLGATKQRQQNDIETAKAHWQDYKSRKGG</sequence>